<dbReference type="PANTHER" id="PTHR14149">
    <property type="entry name" value="RAS GTPASE-ACTIVATING PROTEIN WITH IQ MOTIF"/>
    <property type="match status" value="1"/>
</dbReference>
<sequence>MLYTRAAQRDTDVNDDLAQVQLRLQRLKSAISSQSKANFLYERDVRYLDGRIGLLIADRIAADERSDMMNKLEEQEDPVHGTMDDARKQRYSNLFYLLQSEPRHIATLCRLVSLSDMDTLLQTVMFSLYGNQYDEREEHLLLTMFQSVLWSQFESSTDFGSLLRANTPVSRMMTTYTRRGPGQVYLKQVLAPHINQILAQSALHLEINATKVYEELLEQNLVPSHVPYDQVALLALVQTTVQERCAKLVQLATPLLQSVVNSLDNVPYGIRWICKQIRSLTKRKFSQESEFSMCTLIGAFFFLRFLNPAIVAPQAYMLVDDTPSPQARRALTLVAKMLQTLVNNPSFNKDPAMQCVAPFFVENRPTMQRFLLDLGNVWDFYETLELDQYIALSKKDMKITISLNEIYQMHAMVATYLDTLAPTNDLNLRVLMHELGNAPSPVPAKQNYTFELPLFSRWETQIHGLTTTLMSENNMSQSDILYMETKSILVKLIRSMPHVAATRPIVLADVLANAKRSDDSVLREKGERAAGMLEELEELHVVDRGTQEMCLVDEIIAELEFLGNSRSELEVEVDSLQSVLTAINEHNVYLKSQLDTYKSYLCNIRVAAGTSKEGRTPTGLGLVSVGGKEVKSPRPQGNKQTHRFTYQQLDRAKLIRECRLPADRRDQTFFSIQSPMPGTFLISMYYKSRDEPVLEMDLKLDDMLEQQHRGVQYLDLDQVQLHLEGLHSLLNRLYTRPSRKW</sequence>
<dbReference type="GO" id="GO:0005096">
    <property type="term" value="F:GTPase activator activity"/>
    <property type="evidence" value="ECO:0007669"/>
    <property type="project" value="TreeGrafter"/>
</dbReference>
<dbReference type="Pfam" id="PF03836">
    <property type="entry name" value="RasGAP_C"/>
    <property type="match status" value="1"/>
</dbReference>
<dbReference type="STRING" id="2020962.A0A2N1J8B0"/>
<dbReference type="EMBL" id="KZ454993">
    <property type="protein sequence ID" value="PKI82801.1"/>
    <property type="molecule type" value="Genomic_DNA"/>
</dbReference>
<dbReference type="RefSeq" id="XP_056064328.1">
    <property type="nucleotide sequence ID" value="XM_056208353.1"/>
</dbReference>
<dbReference type="SUPFAM" id="SSF143885">
    <property type="entry name" value="RGC domain-like"/>
    <property type="match status" value="1"/>
</dbReference>
<dbReference type="SUPFAM" id="SSF48350">
    <property type="entry name" value="GTPase activation domain, GAP"/>
    <property type="match status" value="1"/>
</dbReference>
<reference evidence="3 4" key="1">
    <citation type="submission" date="2017-10" db="EMBL/GenBank/DDBJ databases">
        <title>A novel species of cold-tolerant Malassezia isolated from bats.</title>
        <authorList>
            <person name="Lorch J.M."/>
            <person name="Palmer J.M."/>
            <person name="Vanderwolf K.J."/>
            <person name="Schmidt K.Z."/>
            <person name="Verant M.L."/>
            <person name="Weller T.J."/>
            <person name="Blehert D.S."/>
        </authorList>
    </citation>
    <scope>NUCLEOTIDE SEQUENCE [LARGE SCALE GENOMIC DNA]</scope>
    <source>
        <strain evidence="3 4">NWHC:44797-103</strain>
    </source>
</reference>
<dbReference type="PANTHER" id="PTHR14149:SF17">
    <property type="entry name" value="GTPASE-ACTIVATING PROTEIN"/>
    <property type="match status" value="1"/>
</dbReference>
<evidence type="ECO:0000259" key="2">
    <source>
        <dbReference type="PROSITE" id="PS50018"/>
    </source>
</evidence>
<dbReference type="SMART" id="SM00323">
    <property type="entry name" value="RasGAP"/>
    <property type="match status" value="1"/>
</dbReference>
<dbReference type="Pfam" id="PF00616">
    <property type="entry name" value="RasGAP"/>
    <property type="match status" value="1"/>
</dbReference>
<dbReference type="GO" id="GO:0005938">
    <property type="term" value="C:cell cortex"/>
    <property type="evidence" value="ECO:0007669"/>
    <property type="project" value="TreeGrafter"/>
</dbReference>
<protein>
    <submittedName>
        <fullName evidence="3">Gap1p</fullName>
    </submittedName>
</protein>
<dbReference type="GeneID" id="80903049"/>
<keyword evidence="4" id="KW-1185">Reference proteome</keyword>
<dbReference type="InterPro" id="IPR008936">
    <property type="entry name" value="Rho_GTPase_activation_prot"/>
</dbReference>
<name>A0A2N1J8B0_9BASI</name>
<evidence type="ECO:0000256" key="1">
    <source>
        <dbReference type="SAM" id="MobiDB-lite"/>
    </source>
</evidence>
<feature type="domain" description="Ras-GAP" evidence="2">
    <location>
        <begin position="136"/>
        <end position="343"/>
    </location>
</feature>
<accession>A0A2N1J8B0</accession>
<dbReference type="Gene3D" id="1.10.506.10">
    <property type="entry name" value="GTPase Activation - p120gap, domain 1"/>
    <property type="match status" value="1"/>
</dbReference>
<proteinExistence type="predicted"/>
<feature type="region of interest" description="Disordered" evidence="1">
    <location>
        <begin position="618"/>
        <end position="640"/>
    </location>
</feature>
<gene>
    <name evidence="3" type="primary">GAP1</name>
    <name evidence="3" type="ORF">MVES_003117</name>
</gene>
<dbReference type="OrthoDB" id="775356at2759"/>
<dbReference type="PROSITE" id="PS00509">
    <property type="entry name" value="RAS_GTPASE_ACTIV_1"/>
    <property type="match status" value="1"/>
</dbReference>
<dbReference type="InterPro" id="IPR023152">
    <property type="entry name" value="RasGAP_CS"/>
</dbReference>
<dbReference type="GO" id="GO:0046580">
    <property type="term" value="P:negative regulation of Ras protein signal transduction"/>
    <property type="evidence" value="ECO:0007669"/>
    <property type="project" value="TreeGrafter"/>
</dbReference>
<evidence type="ECO:0000313" key="3">
    <source>
        <dbReference type="EMBL" id="PKI82801.1"/>
    </source>
</evidence>
<dbReference type="InterPro" id="IPR000593">
    <property type="entry name" value="RasGAP_C"/>
</dbReference>
<evidence type="ECO:0000313" key="4">
    <source>
        <dbReference type="Proteomes" id="UP000232875"/>
    </source>
</evidence>
<dbReference type="InterPro" id="IPR001936">
    <property type="entry name" value="RasGAP_dom"/>
</dbReference>
<dbReference type="AlphaFoldDB" id="A0A2N1J8B0"/>
<dbReference type="PROSITE" id="PS50018">
    <property type="entry name" value="RAS_GTPASE_ACTIV_2"/>
    <property type="match status" value="1"/>
</dbReference>
<dbReference type="Proteomes" id="UP000232875">
    <property type="component" value="Unassembled WGS sequence"/>
</dbReference>
<organism evidence="3 4">
    <name type="scientific">Malassezia vespertilionis</name>
    <dbReference type="NCBI Taxonomy" id="2020962"/>
    <lineage>
        <taxon>Eukaryota</taxon>
        <taxon>Fungi</taxon>
        <taxon>Dikarya</taxon>
        <taxon>Basidiomycota</taxon>
        <taxon>Ustilaginomycotina</taxon>
        <taxon>Malasseziomycetes</taxon>
        <taxon>Malasseziales</taxon>
        <taxon>Malasseziaceae</taxon>
        <taxon>Malassezia</taxon>
    </lineage>
</organism>